<dbReference type="SUPFAM" id="SSF55136">
    <property type="entry name" value="Probable bacterial effector-binding domain"/>
    <property type="match status" value="1"/>
</dbReference>
<gene>
    <name evidence="2" type="ORF">IAA20_05605</name>
</gene>
<dbReference type="PANTHER" id="PTHR36444:SF3">
    <property type="entry name" value="TRANSCRIPTIONAL ACTIVATOR, PUTATIVE-RELATED"/>
    <property type="match status" value="1"/>
</dbReference>
<sequence length="107" mass="12195">IISASTNFSDCRMSKKGELDHYIGVLSLAQGLENFDTFEVRASTWAVFEAVGPYPDTLQNIWGRIYSEWFPTSGYEAISGPEILWNESPDTTNPQYKSEIWIPVKRK</sequence>
<comment type="caution">
    <text evidence="2">The sequence shown here is derived from an EMBL/GenBank/DDBJ whole genome shotgun (WGS) entry which is preliminary data.</text>
</comment>
<reference evidence="2" key="2">
    <citation type="submission" date="2021-04" db="EMBL/GenBank/DDBJ databases">
        <authorList>
            <person name="Gilroy R."/>
        </authorList>
    </citation>
    <scope>NUCLEOTIDE SEQUENCE</scope>
    <source>
        <strain evidence="2">CHK172-16539</strain>
    </source>
</reference>
<dbReference type="InterPro" id="IPR053182">
    <property type="entry name" value="YobU-like_regulator"/>
</dbReference>
<dbReference type="Proteomes" id="UP000824063">
    <property type="component" value="Unassembled WGS sequence"/>
</dbReference>
<dbReference type="EMBL" id="DXBN01000126">
    <property type="protein sequence ID" value="HIZ53397.1"/>
    <property type="molecule type" value="Genomic_DNA"/>
</dbReference>
<name>A0A9D2JHY0_9ENTE</name>
<dbReference type="AlphaFoldDB" id="A0A9D2JHY0"/>
<proteinExistence type="predicted"/>
<dbReference type="Pfam" id="PF06445">
    <property type="entry name" value="GyrI-like"/>
    <property type="match status" value="1"/>
</dbReference>
<reference evidence="2" key="1">
    <citation type="journal article" date="2021" name="PeerJ">
        <title>Extensive microbial diversity within the chicken gut microbiome revealed by metagenomics and culture.</title>
        <authorList>
            <person name="Gilroy R."/>
            <person name="Ravi A."/>
            <person name="Getino M."/>
            <person name="Pursley I."/>
            <person name="Horton D.L."/>
            <person name="Alikhan N.F."/>
            <person name="Baker D."/>
            <person name="Gharbi K."/>
            <person name="Hall N."/>
            <person name="Watson M."/>
            <person name="Adriaenssens E.M."/>
            <person name="Foster-Nyarko E."/>
            <person name="Jarju S."/>
            <person name="Secka A."/>
            <person name="Antonio M."/>
            <person name="Oren A."/>
            <person name="Chaudhuri R.R."/>
            <person name="La Ragione R."/>
            <person name="Hildebrand F."/>
            <person name="Pallen M.J."/>
        </authorList>
    </citation>
    <scope>NUCLEOTIDE SEQUENCE</scope>
    <source>
        <strain evidence="2">CHK172-16539</strain>
    </source>
</reference>
<evidence type="ECO:0000259" key="1">
    <source>
        <dbReference type="Pfam" id="PF06445"/>
    </source>
</evidence>
<dbReference type="Gene3D" id="3.20.80.10">
    <property type="entry name" value="Regulatory factor, effector binding domain"/>
    <property type="match status" value="1"/>
</dbReference>
<organism evidence="2 3">
    <name type="scientific">Candidatus Enterococcus avicola</name>
    <dbReference type="NCBI Taxonomy" id="2838561"/>
    <lineage>
        <taxon>Bacteria</taxon>
        <taxon>Bacillati</taxon>
        <taxon>Bacillota</taxon>
        <taxon>Bacilli</taxon>
        <taxon>Lactobacillales</taxon>
        <taxon>Enterococcaceae</taxon>
        <taxon>Enterococcus</taxon>
    </lineage>
</organism>
<protein>
    <submittedName>
        <fullName evidence="2">GyrI-like domain-containing protein</fullName>
    </submittedName>
</protein>
<dbReference type="InterPro" id="IPR011256">
    <property type="entry name" value="Reg_factor_effector_dom_sf"/>
</dbReference>
<feature type="domain" description="GyrI-like small molecule binding" evidence="1">
    <location>
        <begin position="14"/>
        <end position="105"/>
    </location>
</feature>
<evidence type="ECO:0000313" key="2">
    <source>
        <dbReference type="EMBL" id="HIZ53397.1"/>
    </source>
</evidence>
<evidence type="ECO:0000313" key="3">
    <source>
        <dbReference type="Proteomes" id="UP000824063"/>
    </source>
</evidence>
<accession>A0A9D2JHY0</accession>
<dbReference type="InterPro" id="IPR029442">
    <property type="entry name" value="GyrI-like"/>
</dbReference>
<feature type="non-terminal residue" evidence="2">
    <location>
        <position position="1"/>
    </location>
</feature>
<dbReference type="PANTHER" id="PTHR36444">
    <property type="entry name" value="TRANSCRIPTIONAL REGULATOR PROTEIN YOBU-RELATED"/>
    <property type="match status" value="1"/>
</dbReference>